<keyword evidence="2 3" id="KW-0862">Zinc</keyword>
<keyword evidence="2 3" id="KW-0645">Protease</keyword>
<dbReference type="PRINTS" id="PR00480">
    <property type="entry name" value="ASTACIN"/>
</dbReference>
<evidence type="ECO:0000313" key="6">
    <source>
        <dbReference type="EMBL" id="KAL3121948.1"/>
    </source>
</evidence>
<dbReference type="InterPro" id="IPR024079">
    <property type="entry name" value="MetalloPept_cat_dom_sf"/>
</dbReference>
<dbReference type="GO" id="GO:0008270">
    <property type="term" value="F:zinc ion binding"/>
    <property type="evidence" value="ECO:0007669"/>
    <property type="project" value="UniProtKB-UniRule"/>
</dbReference>
<dbReference type="Gene3D" id="3.40.390.10">
    <property type="entry name" value="Collagenase (Catalytic Domain)"/>
    <property type="match status" value="1"/>
</dbReference>
<keyword evidence="2 3" id="KW-0482">Metalloprotease</keyword>
<feature type="domain" description="Peptidase M12A" evidence="5">
    <location>
        <begin position="127"/>
        <end position="316"/>
    </location>
</feature>
<feature type="binding site" evidence="2">
    <location>
        <position position="219"/>
    </location>
    <ligand>
        <name>Zn(2+)</name>
        <dbReference type="ChEBI" id="CHEBI:29105"/>
        <note>catalytic</note>
    </ligand>
</feature>
<dbReference type="InterPro" id="IPR006026">
    <property type="entry name" value="Peptidase_Metallo"/>
</dbReference>
<dbReference type="PANTHER" id="PTHR10127:SF802">
    <property type="entry name" value="ZINC METALLOPROTEINASE NAS-10"/>
    <property type="match status" value="1"/>
</dbReference>
<comment type="caution">
    <text evidence="2">Lacks conserved residue(s) required for the propagation of feature annotation.</text>
</comment>
<dbReference type="SMART" id="SM00235">
    <property type="entry name" value="ZnMc"/>
    <property type="match status" value="1"/>
</dbReference>
<feature type="chain" id="PRO_5044527292" description="Metalloendopeptidase" evidence="3">
    <location>
        <begin position="22"/>
        <end position="562"/>
    </location>
</feature>
<dbReference type="Pfam" id="PF01400">
    <property type="entry name" value="Astacin"/>
    <property type="match status" value="1"/>
</dbReference>
<dbReference type="Proteomes" id="UP001620626">
    <property type="component" value="Unassembled WGS sequence"/>
</dbReference>
<dbReference type="SUPFAM" id="SSF55486">
    <property type="entry name" value="Metalloproteases ('zincins'), catalytic domain"/>
    <property type="match status" value="1"/>
</dbReference>
<accession>A0ABD2M3S0</accession>
<sequence>MKHFLIIFFLFFLICLPNSHACRRKKKPPAPSCSTNHHNSTSPSRCDRLGADCEPARDLLRKAEAFARCCSPCVCRHPSELRSIKIPTSDPLEMDDTFFTKRRAQQIYEERKNVCDKCFGNQRQKRQADYVRGAGKWTKFPIAWKYGEQLQHKYKEYEEAVHKGMDLIRRDTCITFKFDNKSTEGIVIVDNGKTWSHVGKIGGWQEVSLNIKQGGTFGHELLHALGFNHEHKREDAYRYVKFYAQTKDEHWKINYEPLEKTDNYETPYDFGSIMHYTTMDGKNRIIPLNRFYERAAGQREALLFKDTLLLNRIYCSSKCKHSPNQCKNGGYPHPKKCWRCLCPNTHRGTQCQFFIRGGGGGAEFESSSGCAQRVNWRPERNPNSTFRCHNFETGERVPCHCPDGADCPQQQIASARYHCEVLIINGQFREVRGQNESKWFNFECLKRKGQNEEASPPFWAYRRHNGKTGGGGLGGDGTTGGGRGAGDDGTTGGGRGAGDDGTSAQHQQQFPLHIDDLLCLKYGEVGIVKVPHKTVVDYPLMQRRLTFIGRHNGEGGRRRWEP</sequence>
<feature type="active site" evidence="2">
    <location>
        <position position="220"/>
    </location>
</feature>
<dbReference type="GO" id="GO:0006508">
    <property type="term" value="P:proteolysis"/>
    <property type="evidence" value="ECO:0007669"/>
    <property type="project" value="UniProtKB-KW"/>
</dbReference>
<keyword evidence="2 3" id="KW-0479">Metal-binding</keyword>
<comment type="cofactor">
    <cofactor evidence="2 3">
        <name>Zn(2+)</name>
        <dbReference type="ChEBI" id="CHEBI:29105"/>
    </cofactor>
    <text evidence="2 3">Binds 1 zinc ion per subunit.</text>
</comment>
<keyword evidence="7" id="KW-1185">Reference proteome</keyword>
<evidence type="ECO:0000256" key="2">
    <source>
        <dbReference type="PROSITE-ProRule" id="PRU01211"/>
    </source>
</evidence>
<evidence type="ECO:0000313" key="7">
    <source>
        <dbReference type="Proteomes" id="UP001620626"/>
    </source>
</evidence>
<dbReference type="PROSITE" id="PS51864">
    <property type="entry name" value="ASTACIN"/>
    <property type="match status" value="1"/>
</dbReference>
<dbReference type="GO" id="GO:0004222">
    <property type="term" value="F:metalloendopeptidase activity"/>
    <property type="evidence" value="ECO:0007669"/>
    <property type="project" value="UniProtKB-UniRule"/>
</dbReference>
<evidence type="ECO:0000256" key="1">
    <source>
        <dbReference type="ARBA" id="ARBA00023157"/>
    </source>
</evidence>
<dbReference type="AlphaFoldDB" id="A0ABD2M3S0"/>
<organism evidence="6 7">
    <name type="scientific">Heterodera trifolii</name>
    <dbReference type="NCBI Taxonomy" id="157864"/>
    <lineage>
        <taxon>Eukaryota</taxon>
        <taxon>Metazoa</taxon>
        <taxon>Ecdysozoa</taxon>
        <taxon>Nematoda</taxon>
        <taxon>Chromadorea</taxon>
        <taxon>Rhabditida</taxon>
        <taxon>Tylenchina</taxon>
        <taxon>Tylenchomorpha</taxon>
        <taxon>Tylenchoidea</taxon>
        <taxon>Heteroderidae</taxon>
        <taxon>Heteroderinae</taxon>
        <taxon>Heterodera</taxon>
    </lineage>
</organism>
<dbReference type="EMBL" id="JBICBT010000166">
    <property type="protein sequence ID" value="KAL3121948.1"/>
    <property type="molecule type" value="Genomic_DNA"/>
</dbReference>
<feature type="binding site" evidence="2">
    <location>
        <position position="223"/>
    </location>
    <ligand>
        <name>Zn(2+)</name>
        <dbReference type="ChEBI" id="CHEBI:29105"/>
        <note>catalytic</note>
    </ligand>
</feature>
<keyword evidence="2 3" id="KW-0378">Hydrolase</keyword>
<comment type="caution">
    <text evidence="6">The sequence shown here is derived from an EMBL/GenBank/DDBJ whole genome shotgun (WGS) entry which is preliminary data.</text>
</comment>
<feature type="signal peptide" evidence="3">
    <location>
        <begin position="1"/>
        <end position="21"/>
    </location>
</feature>
<feature type="compositionally biased region" description="Gly residues" evidence="4">
    <location>
        <begin position="467"/>
        <end position="496"/>
    </location>
</feature>
<keyword evidence="1" id="KW-1015">Disulfide bond</keyword>
<dbReference type="PANTHER" id="PTHR10127">
    <property type="entry name" value="DISCOIDIN, CUB, EGF, LAMININ , AND ZINC METALLOPROTEASE DOMAIN CONTAINING"/>
    <property type="match status" value="1"/>
</dbReference>
<dbReference type="EC" id="3.4.24.-" evidence="3"/>
<dbReference type="InterPro" id="IPR001506">
    <property type="entry name" value="Peptidase_M12A"/>
</dbReference>
<keyword evidence="3" id="KW-0732">Signal</keyword>
<evidence type="ECO:0000256" key="3">
    <source>
        <dbReference type="RuleBase" id="RU361183"/>
    </source>
</evidence>
<gene>
    <name evidence="6" type="ORF">niasHT_001947</name>
</gene>
<evidence type="ECO:0000256" key="4">
    <source>
        <dbReference type="SAM" id="MobiDB-lite"/>
    </source>
</evidence>
<proteinExistence type="predicted"/>
<evidence type="ECO:0000259" key="5">
    <source>
        <dbReference type="PROSITE" id="PS51864"/>
    </source>
</evidence>
<reference evidence="6 7" key="1">
    <citation type="submission" date="2024-10" db="EMBL/GenBank/DDBJ databases">
        <authorList>
            <person name="Kim D."/>
        </authorList>
    </citation>
    <scope>NUCLEOTIDE SEQUENCE [LARGE SCALE GENOMIC DNA]</scope>
    <source>
        <strain evidence="6">BH-2024</strain>
    </source>
</reference>
<feature type="region of interest" description="Disordered" evidence="4">
    <location>
        <begin position="464"/>
        <end position="506"/>
    </location>
</feature>
<feature type="binding site" evidence="2">
    <location>
        <position position="229"/>
    </location>
    <ligand>
        <name>Zn(2+)</name>
        <dbReference type="ChEBI" id="CHEBI:29105"/>
        <note>catalytic</note>
    </ligand>
</feature>
<protein>
    <recommendedName>
        <fullName evidence="3">Metalloendopeptidase</fullName>
        <ecNumber evidence="3">3.4.24.-</ecNumber>
    </recommendedName>
</protein>
<name>A0ABD2M3S0_9BILA</name>